<dbReference type="InterPro" id="IPR007019">
    <property type="entry name" value="SURF6"/>
</dbReference>
<comment type="caution">
    <text evidence="6">The sequence shown here is derived from an EMBL/GenBank/DDBJ whole genome shotgun (WGS) entry which is preliminary data.</text>
</comment>
<evidence type="ECO:0000313" key="6">
    <source>
        <dbReference type="EMBL" id="CAF4781619.1"/>
    </source>
</evidence>
<evidence type="ECO:0000256" key="3">
    <source>
        <dbReference type="ARBA" id="ARBA00023242"/>
    </source>
</evidence>
<evidence type="ECO:0000256" key="4">
    <source>
        <dbReference type="SAM" id="MobiDB-lite"/>
    </source>
</evidence>
<dbReference type="GO" id="GO:0003723">
    <property type="term" value="F:RNA binding"/>
    <property type="evidence" value="ECO:0007669"/>
    <property type="project" value="TreeGrafter"/>
</dbReference>
<dbReference type="AlphaFoldDB" id="A0A821N524"/>
<protein>
    <recommendedName>
        <fullName evidence="5">Ribosomal RNA-processing protein 14/surfeit locus protein 6 C-terminal domain-containing protein</fullName>
    </recommendedName>
</protein>
<sequence length="287" mass="33616">MAIQKKPIKLKHIKADILKEVNFLKNIFTYYSPPNQSKDNDTYMDFEMTKGEQEDIKKEAEKPKRAHSIAELEEKLEKVKSQHKLNLKSKLMKKSLTSKLNKKIKKKERVKLNKNKVKIVIKDKKNGAALKENNVTQVKPVFNTDGKLVFSKFDFANLGTKEKVPKGHKDPKKILDDLKHQEQKVQELSQKDSDKAKDLKEKMAWKNILQKAEGQKVKDDPILLKKSIKKQEQKKKASKKQWEDRIQSVVGKKEDRQKKRKENIMKKKKEKKAKIIKTKEKRGRVVI</sequence>
<evidence type="ECO:0000256" key="1">
    <source>
        <dbReference type="ARBA" id="ARBA00004123"/>
    </source>
</evidence>
<keyword evidence="3" id="KW-0539">Nucleus</keyword>
<comment type="similarity">
    <text evidence="2">Belongs to the SURF6 family.</text>
</comment>
<name>A0A821N524_9NEOP</name>
<dbReference type="PANTHER" id="PTHR14369">
    <property type="entry name" value="SURFEIT LOCUS PROTEIN 6"/>
    <property type="match status" value="1"/>
</dbReference>
<feature type="domain" description="Ribosomal RNA-processing protein 14/surfeit locus protein 6 C-terminal" evidence="5">
    <location>
        <begin position="96"/>
        <end position="274"/>
    </location>
</feature>
<dbReference type="GO" id="GO:0005730">
    <property type="term" value="C:nucleolus"/>
    <property type="evidence" value="ECO:0007669"/>
    <property type="project" value="TreeGrafter"/>
</dbReference>
<evidence type="ECO:0000256" key="2">
    <source>
        <dbReference type="ARBA" id="ARBA00005904"/>
    </source>
</evidence>
<feature type="region of interest" description="Disordered" evidence="4">
    <location>
        <begin position="161"/>
        <end position="199"/>
    </location>
</feature>
<feature type="compositionally biased region" description="Basic and acidic residues" evidence="4">
    <location>
        <begin position="228"/>
        <end position="265"/>
    </location>
</feature>
<feature type="compositionally biased region" description="Basic residues" evidence="4">
    <location>
        <begin position="266"/>
        <end position="287"/>
    </location>
</feature>
<evidence type="ECO:0000259" key="5">
    <source>
        <dbReference type="Pfam" id="PF04935"/>
    </source>
</evidence>
<dbReference type="Proteomes" id="UP000663880">
    <property type="component" value="Unassembled WGS sequence"/>
</dbReference>
<feature type="region of interest" description="Disordered" evidence="4">
    <location>
        <begin position="228"/>
        <end position="287"/>
    </location>
</feature>
<comment type="subcellular location">
    <subcellularLocation>
        <location evidence="1">Nucleus</location>
    </subcellularLocation>
</comment>
<accession>A0A821N524</accession>
<reference evidence="6" key="1">
    <citation type="submission" date="2021-02" db="EMBL/GenBank/DDBJ databases">
        <authorList>
            <person name="Steward A R."/>
        </authorList>
    </citation>
    <scope>NUCLEOTIDE SEQUENCE</scope>
</reference>
<proteinExistence type="inferred from homology"/>
<dbReference type="OrthoDB" id="444809at2759"/>
<evidence type="ECO:0000313" key="7">
    <source>
        <dbReference type="Proteomes" id="UP000663880"/>
    </source>
</evidence>
<dbReference type="Pfam" id="PF04935">
    <property type="entry name" value="SURF6"/>
    <property type="match status" value="1"/>
</dbReference>
<dbReference type="EMBL" id="CAJOBZ010000004">
    <property type="protein sequence ID" value="CAF4781619.1"/>
    <property type="molecule type" value="Genomic_DNA"/>
</dbReference>
<dbReference type="InterPro" id="IPR029190">
    <property type="entry name" value="Rrp14/SURF6_C"/>
</dbReference>
<dbReference type="GO" id="GO:0003677">
    <property type="term" value="F:DNA binding"/>
    <property type="evidence" value="ECO:0007669"/>
    <property type="project" value="TreeGrafter"/>
</dbReference>
<dbReference type="PANTHER" id="PTHR14369:SF0">
    <property type="entry name" value="SURFEIT LOCUS PROTEIN 6"/>
    <property type="match status" value="1"/>
</dbReference>
<gene>
    <name evidence="6" type="ORF">PMACD_LOCUS2376</name>
</gene>
<dbReference type="GO" id="GO:0042273">
    <property type="term" value="P:ribosomal large subunit biogenesis"/>
    <property type="evidence" value="ECO:0007669"/>
    <property type="project" value="TreeGrafter"/>
</dbReference>
<dbReference type="GO" id="GO:0042274">
    <property type="term" value="P:ribosomal small subunit biogenesis"/>
    <property type="evidence" value="ECO:0007669"/>
    <property type="project" value="TreeGrafter"/>
</dbReference>
<organism evidence="6 7">
    <name type="scientific">Pieris macdunnoughi</name>
    <dbReference type="NCBI Taxonomy" id="345717"/>
    <lineage>
        <taxon>Eukaryota</taxon>
        <taxon>Metazoa</taxon>
        <taxon>Ecdysozoa</taxon>
        <taxon>Arthropoda</taxon>
        <taxon>Hexapoda</taxon>
        <taxon>Insecta</taxon>
        <taxon>Pterygota</taxon>
        <taxon>Neoptera</taxon>
        <taxon>Endopterygota</taxon>
        <taxon>Lepidoptera</taxon>
        <taxon>Glossata</taxon>
        <taxon>Ditrysia</taxon>
        <taxon>Papilionoidea</taxon>
        <taxon>Pieridae</taxon>
        <taxon>Pierinae</taxon>
        <taxon>Pieris</taxon>
    </lineage>
</organism>
<keyword evidence="7" id="KW-1185">Reference proteome</keyword>